<keyword evidence="6 12" id="KW-0378">Hydrolase</keyword>
<comment type="cofactor">
    <cofactor evidence="1">
        <name>Mg(2+)</name>
        <dbReference type="ChEBI" id="CHEBI:18420"/>
    </cofactor>
</comment>
<dbReference type="GO" id="GO:0043023">
    <property type="term" value="F:ribosomal large subunit binding"/>
    <property type="evidence" value="ECO:0007669"/>
    <property type="project" value="UniProtKB-UniRule"/>
</dbReference>
<feature type="domain" description="TGS" evidence="14">
    <location>
        <begin position="303"/>
        <end position="386"/>
    </location>
</feature>
<evidence type="ECO:0000259" key="13">
    <source>
        <dbReference type="PROSITE" id="PS51710"/>
    </source>
</evidence>
<evidence type="ECO:0000256" key="2">
    <source>
        <dbReference type="ARBA" id="ARBA00004514"/>
    </source>
</evidence>
<feature type="binding site" evidence="12">
    <location>
        <begin position="34"/>
        <end position="39"/>
    </location>
    <ligand>
        <name>ATP</name>
        <dbReference type="ChEBI" id="CHEBI:30616"/>
    </ligand>
</feature>
<evidence type="ECO:0000256" key="1">
    <source>
        <dbReference type="ARBA" id="ARBA00001946"/>
    </source>
</evidence>
<gene>
    <name evidence="15" type="ORF">ZOSMA_39G00340</name>
</gene>
<evidence type="ECO:0000256" key="5">
    <source>
        <dbReference type="ARBA" id="ARBA00022741"/>
    </source>
</evidence>
<dbReference type="OMA" id="DFHDLCE"/>
<dbReference type="InterPro" id="IPR004095">
    <property type="entry name" value="TGS"/>
</dbReference>
<dbReference type="Gene3D" id="1.10.150.300">
    <property type="entry name" value="TGS-like domain"/>
    <property type="match status" value="1"/>
</dbReference>
<dbReference type="PANTHER" id="PTHR23305">
    <property type="entry name" value="OBG GTPASE FAMILY"/>
    <property type="match status" value="1"/>
</dbReference>
<dbReference type="Pfam" id="PF01926">
    <property type="entry name" value="MMR_HSR1"/>
    <property type="match status" value="1"/>
</dbReference>
<evidence type="ECO:0000256" key="4">
    <source>
        <dbReference type="ARBA" id="ARBA00022723"/>
    </source>
</evidence>
<dbReference type="InterPro" id="IPR004396">
    <property type="entry name" value="ATPase_YchF/OLA1"/>
</dbReference>
<evidence type="ECO:0000256" key="7">
    <source>
        <dbReference type="ARBA" id="ARBA00022840"/>
    </source>
</evidence>
<dbReference type="GO" id="GO:1901001">
    <property type="term" value="P:negative regulation of response to salt stress"/>
    <property type="evidence" value="ECO:0007669"/>
    <property type="project" value="UniProtKB-ARBA"/>
</dbReference>
<dbReference type="PROSITE" id="PS51710">
    <property type="entry name" value="G_OBG"/>
    <property type="match status" value="1"/>
</dbReference>
<evidence type="ECO:0000256" key="12">
    <source>
        <dbReference type="HAMAP-Rule" id="MF_03167"/>
    </source>
</evidence>
<dbReference type="FunFam" id="1.10.150.300:FF:000003">
    <property type="entry name" value="Obg-like ATPase 1"/>
    <property type="match status" value="1"/>
</dbReference>
<keyword evidence="16" id="KW-1185">Reference proteome</keyword>
<dbReference type="AlphaFoldDB" id="A0A0K9P450"/>
<comment type="function">
    <text evidence="10">Hydrolyzes ATP, and can also hydrolyze GTP with lower efficiency. Has lower affinity for GTP. Exhibits GTPase activity. Exhibits similar binding affinities and hydrolytic activities toward both GTP and ATP. Binds to the 26 S ribosomal RNA in vitro, but not to the 5.8 S or 18 S rRNA. Confers sensitivity to salinity stress by suppressing the anti-oxidation enzymatic activities and increasing lipid peroxidation thus leading to the accumulation of reactive oxygen species (ROS).</text>
</comment>
<dbReference type="PANTHER" id="PTHR23305:SF11">
    <property type="entry name" value="OBG-LIKE ATPASE 1"/>
    <property type="match status" value="1"/>
</dbReference>
<evidence type="ECO:0000256" key="9">
    <source>
        <dbReference type="ARBA" id="ARBA00023134"/>
    </source>
</evidence>
<sequence>MAPKASKSKEPVVEKSILGRFSSHLKIGIVGLPNVGKSTLFNTLTKLSIPAENFPFCTIEPNEARIYVPDERFDWLCKTYRPKSEVSAFLEIHDIAGLVRGAHEGQGLGNNFLSHIRAVDGIFHVLRAFEDPDIIHVDDIVDPVRDLEVITEELRLKDVEFVERKVDDLEKSMKRSNDKQLKVEYECCAKVKAWLQDGKDVRLGEWKAAEVEILNTFQLLTAKPVVYLVNMNERDYQRKKNKFLPKIHAWVQAHGAEPIIPFSCVLEKTLADMPEDESAKYCEENKLQSALPKIIKTGFSSINLIYFFTAGPDEVKCWQIRRNTKAPQAAGTIHTDFERGFICAEVMKFDDLKEYETESAVKAAGKYRQEGKMYVVQDADVIFFKFNVSGGGKK</sequence>
<dbReference type="SUPFAM" id="SSF81271">
    <property type="entry name" value="TGS-like"/>
    <property type="match status" value="1"/>
</dbReference>
<dbReference type="EMBL" id="LFYR01001212">
    <property type="protein sequence ID" value="KMZ63764.1"/>
    <property type="molecule type" value="Genomic_DNA"/>
</dbReference>
<dbReference type="GO" id="GO:0005524">
    <property type="term" value="F:ATP binding"/>
    <property type="evidence" value="ECO:0007669"/>
    <property type="project" value="UniProtKB-UniRule"/>
</dbReference>
<dbReference type="InterPro" id="IPR041706">
    <property type="entry name" value="YchF_N"/>
</dbReference>
<dbReference type="InterPro" id="IPR013029">
    <property type="entry name" value="YchF_C"/>
</dbReference>
<dbReference type="HAMAP" id="MF_00944">
    <property type="entry name" value="YchF_OLA1_ATPase"/>
    <property type="match status" value="1"/>
</dbReference>
<keyword evidence="3 12" id="KW-0963">Cytoplasm</keyword>
<evidence type="ECO:0000256" key="8">
    <source>
        <dbReference type="ARBA" id="ARBA00022842"/>
    </source>
</evidence>
<feature type="domain" description="OBG-type G" evidence="13">
    <location>
        <begin position="25"/>
        <end position="282"/>
    </location>
</feature>
<keyword evidence="8" id="KW-0460">Magnesium</keyword>
<dbReference type="PIRSF" id="PIRSF006641">
    <property type="entry name" value="CHP00092"/>
    <property type="match status" value="1"/>
</dbReference>
<reference evidence="16" key="1">
    <citation type="journal article" date="2016" name="Nature">
        <title>The genome of the seagrass Zostera marina reveals angiosperm adaptation to the sea.</title>
        <authorList>
            <person name="Olsen J.L."/>
            <person name="Rouze P."/>
            <person name="Verhelst B."/>
            <person name="Lin Y.-C."/>
            <person name="Bayer T."/>
            <person name="Collen J."/>
            <person name="Dattolo E."/>
            <person name="De Paoli E."/>
            <person name="Dittami S."/>
            <person name="Maumus F."/>
            <person name="Michel G."/>
            <person name="Kersting A."/>
            <person name="Lauritano C."/>
            <person name="Lohaus R."/>
            <person name="Toepel M."/>
            <person name="Tonon T."/>
            <person name="Vanneste K."/>
            <person name="Amirebrahimi M."/>
            <person name="Brakel J."/>
            <person name="Bostroem C."/>
            <person name="Chovatia M."/>
            <person name="Grimwood J."/>
            <person name="Jenkins J.W."/>
            <person name="Jueterbock A."/>
            <person name="Mraz A."/>
            <person name="Stam W.T."/>
            <person name="Tice H."/>
            <person name="Bornberg-Bauer E."/>
            <person name="Green P.J."/>
            <person name="Pearson G.A."/>
            <person name="Procaccini G."/>
            <person name="Duarte C.M."/>
            <person name="Schmutz J."/>
            <person name="Reusch T.B.H."/>
            <person name="Van de Peer Y."/>
        </authorList>
    </citation>
    <scope>NUCLEOTIDE SEQUENCE [LARGE SCALE GENOMIC DNA]</scope>
    <source>
        <strain evidence="16">cv. Finnish</strain>
    </source>
</reference>
<comment type="subunit">
    <text evidence="11">Monomer. Interacts with GAP1.</text>
</comment>
<dbReference type="GO" id="GO:0009651">
    <property type="term" value="P:response to salt stress"/>
    <property type="evidence" value="ECO:0007669"/>
    <property type="project" value="UniProtKB-ARBA"/>
</dbReference>
<evidence type="ECO:0000259" key="14">
    <source>
        <dbReference type="PROSITE" id="PS51880"/>
    </source>
</evidence>
<organism evidence="15 16">
    <name type="scientific">Zostera marina</name>
    <name type="common">Eelgrass</name>
    <dbReference type="NCBI Taxonomy" id="29655"/>
    <lineage>
        <taxon>Eukaryota</taxon>
        <taxon>Viridiplantae</taxon>
        <taxon>Streptophyta</taxon>
        <taxon>Embryophyta</taxon>
        <taxon>Tracheophyta</taxon>
        <taxon>Spermatophyta</taxon>
        <taxon>Magnoliopsida</taxon>
        <taxon>Liliopsida</taxon>
        <taxon>Zosteraceae</taxon>
        <taxon>Zostera</taxon>
    </lineage>
</organism>
<comment type="caution">
    <text evidence="15">The sequence shown here is derived from an EMBL/GenBank/DDBJ whole genome shotgun (WGS) entry which is preliminary data.</text>
</comment>
<name>A0A0K9P450_ZOSMR</name>
<evidence type="ECO:0000313" key="16">
    <source>
        <dbReference type="Proteomes" id="UP000036987"/>
    </source>
</evidence>
<dbReference type="GO" id="GO:0005737">
    <property type="term" value="C:cytoplasm"/>
    <property type="evidence" value="ECO:0000318"/>
    <property type="project" value="GO_Central"/>
</dbReference>
<dbReference type="InterPro" id="IPR006073">
    <property type="entry name" value="GTP-bd"/>
</dbReference>
<dbReference type="GO" id="GO:0005525">
    <property type="term" value="F:GTP binding"/>
    <property type="evidence" value="ECO:0007669"/>
    <property type="project" value="UniProtKB-KW"/>
</dbReference>
<dbReference type="Proteomes" id="UP000036987">
    <property type="component" value="Unassembled WGS sequence"/>
</dbReference>
<proteinExistence type="inferred from homology"/>
<dbReference type="PROSITE" id="PS51880">
    <property type="entry name" value="TGS"/>
    <property type="match status" value="1"/>
</dbReference>
<dbReference type="Pfam" id="PF06071">
    <property type="entry name" value="YchF-GTPase_C"/>
    <property type="match status" value="1"/>
</dbReference>
<dbReference type="GO" id="GO:0005829">
    <property type="term" value="C:cytosol"/>
    <property type="evidence" value="ECO:0007669"/>
    <property type="project" value="UniProtKB-SubCell"/>
</dbReference>
<dbReference type="OrthoDB" id="424823at2759"/>
<keyword evidence="4" id="KW-0479">Metal-binding</keyword>
<evidence type="ECO:0000256" key="10">
    <source>
        <dbReference type="ARBA" id="ARBA00059067"/>
    </source>
</evidence>
<evidence type="ECO:0000256" key="11">
    <source>
        <dbReference type="ARBA" id="ARBA00063322"/>
    </source>
</evidence>
<dbReference type="Gene3D" id="3.10.20.30">
    <property type="match status" value="1"/>
</dbReference>
<dbReference type="Gene3D" id="3.40.50.300">
    <property type="entry name" value="P-loop containing nucleotide triphosphate hydrolases"/>
    <property type="match status" value="1"/>
</dbReference>
<accession>A0A0K9P450</accession>
<dbReference type="FunFam" id="3.10.20.30:FF:000001">
    <property type="entry name" value="Ribosome-binding ATPase YchF"/>
    <property type="match status" value="1"/>
</dbReference>
<keyword evidence="15" id="KW-0436">Ligase</keyword>
<keyword evidence="9" id="KW-0342">GTP-binding</keyword>
<dbReference type="SUPFAM" id="SSF52540">
    <property type="entry name" value="P-loop containing nucleoside triphosphate hydrolases"/>
    <property type="match status" value="1"/>
</dbReference>
<dbReference type="GO" id="GO:0046872">
    <property type="term" value="F:metal ion binding"/>
    <property type="evidence" value="ECO:0007669"/>
    <property type="project" value="UniProtKB-KW"/>
</dbReference>
<keyword evidence="5 12" id="KW-0547">Nucleotide-binding</keyword>
<dbReference type="PRINTS" id="PR00326">
    <property type="entry name" value="GTP1OBG"/>
</dbReference>
<keyword evidence="7 12" id="KW-0067">ATP-binding</keyword>
<dbReference type="InterPro" id="IPR031167">
    <property type="entry name" value="G_OBG"/>
</dbReference>
<evidence type="ECO:0000256" key="3">
    <source>
        <dbReference type="ARBA" id="ARBA00022490"/>
    </source>
</evidence>
<dbReference type="CDD" id="cd01900">
    <property type="entry name" value="YchF"/>
    <property type="match status" value="1"/>
</dbReference>
<dbReference type="InterPro" id="IPR012675">
    <property type="entry name" value="Beta-grasp_dom_sf"/>
</dbReference>
<comment type="subcellular location">
    <subcellularLocation>
        <location evidence="2">Cytoplasm</location>
        <location evidence="2">Cytosol</location>
    </subcellularLocation>
</comment>
<dbReference type="NCBIfam" id="TIGR00092">
    <property type="entry name" value="redox-regulated ATPase YchF"/>
    <property type="match status" value="1"/>
</dbReference>
<dbReference type="GO" id="GO:0016887">
    <property type="term" value="F:ATP hydrolysis activity"/>
    <property type="evidence" value="ECO:0000318"/>
    <property type="project" value="GO_Central"/>
</dbReference>
<protein>
    <recommendedName>
        <fullName evidence="12">Obg-like ATPase 1</fullName>
    </recommendedName>
</protein>
<dbReference type="InterPro" id="IPR027417">
    <property type="entry name" value="P-loop_NTPase"/>
</dbReference>
<dbReference type="GO" id="GO:0016874">
    <property type="term" value="F:ligase activity"/>
    <property type="evidence" value="ECO:0007669"/>
    <property type="project" value="UniProtKB-KW"/>
</dbReference>
<evidence type="ECO:0000313" key="15">
    <source>
        <dbReference type="EMBL" id="KMZ63764.1"/>
    </source>
</evidence>
<dbReference type="InterPro" id="IPR023192">
    <property type="entry name" value="TGS-like_dom_sf"/>
</dbReference>
<dbReference type="CDD" id="cd04867">
    <property type="entry name" value="TGS_YchF_OLA1"/>
    <property type="match status" value="1"/>
</dbReference>
<evidence type="ECO:0000256" key="6">
    <source>
        <dbReference type="ARBA" id="ARBA00022801"/>
    </source>
</evidence>
<dbReference type="InterPro" id="IPR012676">
    <property type="entry name" value="TGS-like"/>
</dbReference>
<feature type="binding site" evidence="12">
    <location>
        <position position="231"/>
    </location>
    <ligand>
        <name>ATP</name>
        <dbReference type="ChEBI" id="CHEBI:30616"/>
    </ligand>
</feature>
<dbReference type="STRING" id="29655.A0A0K9P450"/>
<comment type="similarity">
    <text evidence="12">Belongs to the TRAFAC class OBG-HflX-like GTPase superfamily. OBG GTPase family. YchF/OLA1 subfamily.</text>
</comment>